<sequence>MFQRAPTSNSNRRPQKVGRRKFPSLSSHPSTTNNNHRNNSLACNCVYLHCIRYGCCVVRSTVAGWASALTRDLEHCQQRFLDKCQVLEIASLVMYPPANMALLHDLTGKYNSDMQPSAYFGILLDRSIRLLQHGISPWIVYSSVYQHEVYQLKL</sequence>
<name>A0A8I3ALK9_VERLO</name>
<protein>
    <submittedName>
        <fullName evidence="2">Uncharacterized protein</fullName>
    </submittedName>
</protein>
<dbReference type="Proteomes" id="UP000689129">
    <property type="component" value="Unassembled WGS sequence"/>
</dbReference>
<evidence type="ECO:0000256" key="1">
    <source>
        <dbReference type="SAM" id="MobiDB-lite"/>
    </source>
</evidence>
<feature type="compositionally biased region" description="Polar residues" evidence="1">
    <location>
        <begin position="24"/>
        <end position="34"/>
    </location>
</feature>
<feature type="compositionally biased region" description="Basic residues" evidence="1">
    <location>
        <begin position="13"/>
        <end position="22"/>
    </location>
</feature>
<evidence type="ECO:0000313" key="2">
    <source>
        <dbReference type="EMBL" id="KAG7123479.1"/>
    </source>
</evidence>
<reference evidence="2" key="1">
    <citation type="journal article" date="2021" name="Mol. Plant Pathol.">
        <title>A 20-kb lineage-specific genomic region tames virulence in pathogenic amphidiploid Verticillium longisporum.</title>
        <authorList>
            <person name="Harting R."/>
            <person name="Starke J."/>
            <person name="Kusch H."/>
            <person name="Poggeler S."/>
            <person name="Maurus I."/>
            <person name="Schluter R."/>
            <person name="Landesfeind M."/>
            <person name="Bulla I."/>
            <person name="Nowrousian M."/>
            <person name="de Jonge R."/>
            <person name="Stahlhut G."/>
            <person name="Hoff K.J."/>
            <person name="Asshauer K.P."/>
            <person name="Thurmer A."/>
            <person name="Stanke M."/>
            <person name="Daniel R."/>
            <person name="Morgenstern B."/>
            <person name="Thomma B.P.H.J."/>
            <person name="Kronstad J.W."/>
            <person name="Braus-Stromeyer S.A."/>
            <person name="Braus G.H."/>
        </authorList>
    </citation>
    <scope>NUCLEOTIDE SEQUENCE</scope>
    <source>
        <strain evidence="2">Vl32</strain>
    </source>
</reference>
<organism evidence="2 3">
    <name type="scientific">Verticillium longisporum</name>
    <name type="common">Verticillium dahliae var. longisporum</name>
    <dbReference type="NCBI Taxonomy" id="100787"/>
    <lineage>
        <taxon>Eukaryota</taxon>
        <taxon>Fungi</taxon>
        <taxon>Dikarya</taxon>
        <taxon>Ascomycota</taxon>
        <taxon>Pezizomycotina</taxon>
        <taxon>Sordariomycetes</taxon>
        <taxon>Hypocreomycetidae</taxon>
        <taxon>Glomerellales</taxon>
        <taxon>Plectosphaerellaceae</taxon>
        <taxon>Verticillium</taxon>
    </lineage>
</organism>
<proteinExistence type="predicted"/>
<dbReference type="AlphaFoldDB" id="A0A8I3ALK9"/>
<comment type="caution">
    <text evidence="2">The sequence shown here is derived from an EMBL/GenBank/DDBJ whole genome shotgun (WGS) entry which is preliminary data.</text>
</comment>
<evidence type="ECO:0000313" key="3">
    <source>
        <dbReference type="Proteomes" id="UP000689129"/>
    </source>
</evidence>
<dbReference type="EMBL" id="JAEMWZ010000338">
    <property type="protein sequence ID" value="KAG7123479.1"/>
    <property type="molecule type" value="Genomic_DNA"/>
</dbReference>
<gene>
    <name evidence="2" type="ORF">HYQ45_013843</name>
</gene>
<accession>A0A8I3ALK9</accession>
<feature type="compositionally biased region" description="Polar residues" evidence="1">
    <location>
        <begin position="1"/>
        <end position="12"/>
    </location>
</feature>
<feature type="region of interest" description="Disordered" evidence="1">
    <location>
        <begin position="1"/>
        <end position="34"/>
    </location>
</feature>